<dbReference type="InterPro" id="IPR015943">
    <property type="entry name" value="WD40/YVTN_repeat-like_dom_sf"/>
</dbReference>
<keyword evidence="9" id="KW-1185">Reference proteome</keyword>
<keyword evidence="5" id="KW-1133">Transmembrane helix</keyword>
<dbReference type="InterPro" id="IPR011047">
    <property type="entry name" value="Quinoprotein_ADH-like_sf"/>
</dbReference>
<dbReference type="EMBL" id="JACATN010000002">
    <property type="protein sequence ID" value="MBT2161077.1"/>
    <property type="molecule type" value="Genomic_DNA"/>
</dbReference>
<dbReference type="Pfam" id="PF02518">
    <property type="entry name" value="HATPase_c"/>
    <property type="match status" value="1"/>
</dbReference>
<keyword evidence="4" id="KW-0175">Coiled coil</keyword>
<evidence type="ECO:0000313" key="8">
    <source>
        <dbReference type="EMBL" id="MBT2161077.1"/>
    </source>
</evidence>
<dbReference type="Proteomes" id="UP000740413">
    <property type="component" value="Unassembled WGS sequence"/>
</dbReference>
<dbReference type="SMART" id="SM00387">
    <property type="entry name" value="HATPase_c"/>
    <property type="match status" value="1"/>
</dbReference>
<dbReference type="PROSITE" id="PS50109">
    <property type="entry name" value="HIS_KIN"/>
    <property type="match status" value="1"/>
</dbReference>
<dbReference type="SUPFAM" id="SSF55874">
    <property type="entry name" value="ATPase domain of HSP90 chaperone/DNA topoisomerase II/histidine kinase"/>
    <property type="match status" value="1"/>
</dbReference>
<dbReference type="EC" id="2.7.13.3" evidence="2"/>
<dbReference type="Gene3D" id="1.10.287.130">
    <property type="match status" value="1"/>
</dbReference>
<dbReference type="InterPro" id="IPR011110">
    <property type="entry name" value="Reg_prop"/>
</dbReference>
<dbReference type="Gene3D" id="3.30.565.10">
    <property type="entry name" value="Histidine kinase-like ATPase, C-terminal domain"/>
    <property type="match status" value="1"/>
</dbReference>
<keyword evidence="6" id="KW-0732">Signal</keyword>
<dbReference type="Gene3D" id="2.60.40.10">
    <property type="entry name" value="Immunoglobulins"/>
    <property type="match status" value="1"/>
</dbReference>
<keyword evidence="3" id="KW-0597">Phosphoprotein</keyword>
<dbReference type="SUPFAM" id="SSF50998">
    <property type="entry name" value="Quinoprotein alcohol dehydrogenase-like"/>
    <property type="match status" value="1"/>
</dbReference>
<dbReference type="PANTHER" id="PTHR43547:SF2">
    <property type="entry name" value="HYBRID SIGNAL TRANSDUCTION HISTIDINE KINASE C"/>
    <property type="match status" value="1"/>
</dbReference>
<dbReference type="SMART" id="SM00388">
    <property type="entry name" value="HisKA"/>
    <property type="match status" value="1"/>
</dbReference>
<dbReference type="Gene3D" id="2.130.10.10">
    <property type="entry name" value="YVTN repeat-like/Quinoprotein amine dehydrogenase"/>
    <property type="match status" value="2"/>
</dbReference>
<dbReference type="PRINTS" id="PR00344">
    <property type="entry name" value="BCTRLSENSOR"/>
</dbReference>
<evidence type="ECO:0000256" key="3">
    <source>
        <dbReference type="ARBA" id="ARBA00022553"/>
    </source>
</evidence>
<feature type="domain" description="Histidine kinase" evidence="7">
    <location>
        <begin position="860"/>
        <end position="1074"/>
    </location>
</feature>
<reference evidence="8 9" key="1">
    <citation type="submission" date="2020-06" db="EMBL/GenBank/DDBJ databases">
        <authorList>
            <person name="Isaeva M.P."/>
            <person name="Chernysheva N.Y."/>
        </authorList>
    </citation>
    <scope>NUCLEOTIDE SEQUENCE [LARGE SCALE GENOMIC DNA]</scope>
    <source>
        <strain evidence="8 9">KMM 6746</strain>
    </source>
</reference>
<comment type="caution">
    <text evidence="8">The sequence shown here is derived from an EMBL/GenBank/DDBJ whole genome shotgun (WGS) entry which is preliminary data.</text>
</comment>
<feature type="chain" id="PRO_5045678606" description="histidine kinase" evidence="6">
    <location>
        <begin position="27"/>
        <end position="1094"/>
    </location>
</feature>
<feature type="signal peptide" evidence="6">
    <location>
        <begin position="1"/>
        <end position="26"/>
    </location>
</feature>
<feature type="transmembrane region" description="Helical" evidence="5">
    <location>
        <begin position="790"/>
        <end position="810"/>
    </location>
</feature>
<dbReference type="InterPro" id="IPR005467">
    <property type="entry name" value="His_kinase_dom"/>
</dbReference>
<name>A0ABS5WFW9_9FLAO</name>
<evidence type="ECO:0000256" key="5">
    <source>
        <dbReference type="SAM" id="Phobius"/>
    </source>
</evidence>
<dbReference type="Pfam" id="PF07494">
    <property type="entry name" value="Reg_prop"/>
    <property type="match status" value="5"/>
</dbReference>
<dbReference type="CDD" id="cd00082">
    <property type="entry name" value="HisKA"/>
    <property type="match status" value="1"/>
</dbReference>
<organism evidence="8 9">
    <name type="scientific">Zobellia barbeyronii</name>
    <dbReference type="NCBI Taxonomy" id="2748009"/>
    <lineage>
        <taxon>Bacteria</taxon>
        <taxon>Pseudomonadati</taxon>
        <taxon>Bacteroidota</taxon>
        <taxon>Flavobacteriia</taxon>
        <taxon>Flavobacteriales</taxon>
        <taxon>Flavobacteriaceae</taxon>
        <taxon>Zobellia</taxon>
    </lineage>
</organism>
<dbReference type="InterPro" id="IPR003594">
    <property type="entry name" value="HATPase_dom"/>
</dbReference>
<keyword evidence="5" id="KW-0472">Membrane</keyword>
<dbReference type="InterPro" id="IPR036890">
    <property type="entry name" value="HATPase_C_sf"/>
</dbReference>
<sequence length="1094" mass="124843">MISPKQSATLVLWSSLLLLCCKLAFAQQNQNPLSFQHLPGGLSQSSANVIYEDSYGYLWIGTRNGLNKYDGKNFQIYEQAQDTKTGLTNGYIEDIYEDNNRQLYIGTVQGLNIYNREMDILKSYPFIGEGEKLALEHFYSVVKSSDFLWLGTTTSIFRYHITTGETKEFKYHGTPAQDNFFVKIAKLDNERTLVIIDNDIWILNSELQVLSKLHENHRIRSVIQQSSSQFLIGLHNGELIELKIKNDNSINIERTSISSGYPILSLSIAANGDYWIGSENDGLYIYSKSTKQLSNLKYDSKNIESISSNSIWSIYNNKGIMWLGPYKKGLSFYDPIYHKFKHVKNEPFNSQSLNNNNINSFIQDRNDTNDHLWIGTDGGGLNYWDRTTNSFVKYSLDNKNLNTNVVLSMLQDKNDQLWLGSWGKGITIFNIKDKNYEVLTKENSFLLSNNVFNLMMDSKGRIWIATFHGGLQFYNPETETHKNIDLKNNINNTKVSTITTLTEDKNGNIWVGTQISGLFKLVEKNEEWQYTSYNSLEKEQILSNDFINAIVEDTEGNLWVGTQAGLNKYNSTTDSFQSIPHNEELKNDAVKGIIEDTNHLLWLSTGSGITQYNPKSTASIHYYINDGLQGSEFNTNSFYKTKNNELIFGGSNGFNLFQAKDIKKREDKPIVSITSLKIFNKPIYADDESKILKKHIAQVDSITLSYDNTVVDFEFNALTFRHPDKVNYAYFLDGFETNWNYVGHKNNATYTSLEPGKYTLRIKSSNSDGIWNSNETDLHITITPPFWKTWWFRVLMIALLISAIYLVLFLRVRNIKKYQLTLEKEIGERTQELQLQKKELEKVADELTTKNQEIQRFTFAVSHDLKSPLSGIKGIASLIPMEFVMKDFPELEQYLEMINISCDTMNNLIADITKIAKIGKIENKNEVLDTNEIVSLSTTLVKGKLKVSKVKLIVEENLPNIYGDRNRIIQVFGNLLDNAIKYMGDQKQPVVHIRAEETGEKIQFSVSDNGSGMDEKSLKKLFSPFERFHADVNGTGLGLYMIKQIVESHDGIIYAESEGKGKGTTFSVILPNVVGQQIKNMIDNDIVPEKTDDN</sequence>
<dbReference type="InterPro" id="IPR003661">
    <property type="entry name" value="HisK_dim/P_dom"/>
</dbReference>
<dbReference type="InterPro" id="IPR004358">
    <property type="entry name" value="Sig_transdc_His_kin-like_C"/>
</dbReference>
<dbReference type="SUPFAM" id="SSF63829">
    <property type="entry name" value="Calcium-dependent phosphotriesterase"/>
    <property type="match status" value="1"/>
</dbReference>
<evidence type="ECO:0000256" key="4">
    <source>
        <dbReference type="SAM" id="Coils"/>
    </source>
</evidence>
<accession>A0ABS5WFW9</accession>
<dbReference type="PANTHER" id="PTHR43547">
    <property type="entry name" value="TWO-COMPONENT HISTIDINE KINASE"/>
    <property type="match status" value="1"/>
</dbReference>
<dbReference type="Pfam" id="PF00512">
    <property type="entry name" value="HisKA"/>
    <property type="match status" value="1"/>
</dbReference>
<evidence type="ECO:0000256" key="2">
    <source>
        <dbReference type="ARBA" id="ARBA00012438"/>
    </source>
</evidence>
<evidence type="ECO:0000313" key="9">
    <source>
        <dbReference type="Proteomes" id="UP000740413"/>
    </source>
</evidence>
<gene>
    <name evidence="8" type="ORF">HW347_07355</name>
</gene>
<evidence type="ECO:0000259" key="7">
    <source>
        <dbReference type="PROSITE" id="PS50109"/>
    </source>
</evidence>
<comment type="catalytic activity">
    <reaction evidence="1">
        <text>ATP + protein L-histidine = ADP + protein N-phospho-L-histidine.</text>
        <dbReference type="EC" id="2.7.13.3"/>
    </reaction>
</comment>
<dbReference type="InterPro" id="IPR013783">
    <property type="entry name" value="Ig-like_fold"/>
</dbReference>
<dbReference type="InterPro" id="IPR011123">
    <property type="entry name" value="Y_Y_Y"/>
</dbReference>
<reference evidence="9" key="2">
    <citation type="submission" date="2023-07" db="EMBL/GenBank/DDBJ databases">
        <title>Zobellia barbeyronii sp. nov., a new marine flavobacterium, isolated from green and red algae.</title>
        <authorList>
            <person name="Nedashkovskaya O.I."/>
            <person name="Otstavnykh N."/>
            <person name="Zhukova N."/>
            <person name="Guzev K."/>
            <person name="Chausova V."/>
            <person name="Tekutyeva L."/>
            <person name="Mikhailov V."/>
            <person name="Isaeva M."/>
        </authorList>
    </citation>
    <scope>NUCLEOTIDE SEQUENCE [LARGE SCALE GENOMIC DNA]</scope>
    <source>
        <strain evidence="9">KMM 6746</strain>
    </source>
</reference>
<protein>
    <recommendedName>
        <fullName evidence="2">histidine kinase</fullName>
        <ecNumber evidence="2">2.7.13.3</ecNumber>
    </recommendedName>
</protein>
<dbReference type="Pfam" id="PF07495">
    <property type="entry name" value="Y_Y_Y"/>
    <property type="match status" value="1"/>
</dbReference>
<proteinExistence type="predicted"/>
<evidence type="ECO:0000256" key="1">
    <source>
        <dbReference type="ARBA" id="ARBA00000085"/>
    </source>
</evidence>
<evidence type="ECO:0000256" key="6">
    <source>
        <dbReference type="SAM" id="SignalP"/>
    </source>
</evidence>
<dbReference type="InterPro" id="IPR036097">
    <property type="entry name" value="HisK_dim/P_sf"/>
</dbReference>
<feature type="coiled-coil region" evidence="4">
    <location>
        <begin position="830"/>
        <end position="857"/>
    </location>
</feature>
<keyword evidence="5" id="KW-0812">Transmembrane</keyword>
<dbReference type="SUPFAM" id="SSF47384">
    <property type="entry name" value="Homodimeric domain of signal transducing histidine kinase"/>
    <property type="match status" value="1"/>
</dbReference>